<reference evidence="2" key="1">
    <citation type="submission" date="2015-07" db="EMBL/GenBank/DDBJ databases">
        <authorList>
            <person name="Rodrigo-Torres Lidia"/>
            <person name="Arahal R.David."/>
        </authorList>
    </citation>
    <scope>NUCLEOTIDE SEQUENCE [LARGE SCALE GENOMIC DNA]</scope>
    <source>
        <strain evidence="2">CECT 5112</strain>
    </source>
</reference>
<dbReference type="RefSeq" id="WP_055671297.1">
    <property type="nucleotide sequence ID" value="NZ_CXWD01000005.1"/>
</dbReference>
<dbReference type="EMBL" id="CXWD01000005">
    <property type="protein sequence ID" value="CTQ67694.1"/>
    <property type="molecule type" value="Genomic_DNA"/>
</dbReference>
<evidence type="ECO:0000313" key="2">
    <source>
        <dbReference type="Proteomes" id="UP000053235"/>
    </source>
</evidence>
<protein>
    <submittedName>
        <fullName evidence="1">Usg protein, probable subunit of phosphoribosylanthranilate isomerase</fullName>
    </submittedName>
</protein>
<organism evidence="1 2">
    <name type="scientific">Roseibium alexandrii</name>
    <dbReference type="NCBI Taxonomy" id="388408"/>
    <lineage>
        <taxon>Bacteria</taxon>
        <taxon>Pseudomonadati</taxon>
        <taxon>Pseudomonadota</taxon>
        <taxon>Alphaproteobacteria</taxon>
        <taxon>Hyphomicrobiales</taxon>
        <taxon>Stappiaceae</taxon>
        <taxon>Roseibium</taxon>
    </lineage>
</organism>
<dbReference type="Pfam" id="PF06233">
    <property type="entry name" value="Usg"/>
    <property type="match status" value="1"/>
</dbReference>
<keyword evidence="2" id="KW-1185">Reference proteome</keyword>
<dbReference type="STRING" id="388408.LAX5112_01484"/>
<gene>
    <name evidence="1" type="ORF">LAX5112_01484</name>
</gene>
<accession>A0A0M7A1P2</accession>
<proteinExistence type="predicted"/>
<keyword evidence="1" id="KW-0413">Isomerase</keyword>
<dbReference type="Proteomes" id="UP000053235">
    <property type="component" value="Unassembled WGS sequence"/>
</dbReference>
<dbReference type="GO" id="GO:0016853">
    <property type="term" value="F:isomerase activity"/>
    <property type="evidence" value="ECO:0007669"/>
    <property type="project" value="UniProtKB-KW"/>
</dbReference>
<evidence type="ECO:0000313" key="1">
    <source>
        <dbReference type="EMBL" id="CTQ67694.1"/>
    </source>
</evidence>
<name>A0A0M7A1P2_9HYPH</name>
<dbReference type="InterPro" id="IPR009354">
    <property type="entry name" value="Usg"/>
</dbReference>
<sequence>MTVGSDFEKRLLGYGLLTAEILYRMPDHPRLLQSFLWQTEDLAPKFPELTRFLTFWEREIEGRIHAVRVAHQNLIEPAEFRYADGEFVMH</sequence>
<dbReference type="AlphaFoldDB" id="A0A0M7A1P2"/>
<dbReference type="OrthoDB" id="9811054at2"/>